<evidence type="ECO:0000313" key="5">
    <source>
        <dbReference type="EMBL" id="QHU31028.1"/>
    </source>
</evidence>
<dbReference type="CDD" id="cd00009">
    <property type="entry name" value="AAA"/>
    <property type="match status" value="1"/>
</dbReference>
<reference evidence="5" key="1">
    <citation type="journal article" date="2020" name="Nature">
        <title>Giant virus diversity and host interactions through global metagenomics.</title>
        <authorList>
            <person name="Schulz F."/>
            <person name="Roux S."/>
            <person name="Paez-Espino D."/>
            <person name="Jungbluth S."/>
            <person name="Walsh D.A."/>
            <person name="Denef V.J."/>
            <person name="McMahon K.D."/>
            <person name="Konstantinidis K.T."/>
            <person name="Eloe-Fadrosh E.A."/>
            <person name="Kyrpides N.C."/>
            <person name="Woyke T."/>
        </authorList>
    </citation>
    <scope>NUCLEOTIDE SEQUENCE</scope>
    <source>
        <strain evidence="5">GVMAG-M-3300027892-73</strain>
    </source>
</reference>
<dbReference type="AlphaFoldDB" id="A0A6C0LM95"/>
<protein>
    <recommendedName>
        <fullName evidence="4">ATPase AAA-type core domain-containing protein</fullName>
    </recommendedName>
</protein>
<evidence type="ECO:0000259" key="4">
    <source>
        <dbReference type="Pfam" id="PF00004"/>
    </source>
</evidence>
<dbReference type="InterPro" id="IPR050773">
    <property type="entry name" value="CbxX/CfxQ_RuBisCO_ESX"/>
</dbReference>
<dbReference type="InterPro" id="IPR003959">
    <property type="entry name" value="ATPase_AAA_core"/>
</dbReference>
<dbReference type="GO" id="GO:0016887">
    <property type="term" value="F:ATP hydrolysis activity"/>
    <property type="evidence" value="ECO:0007669"/>
    <property type="project" value="InterPro"/>
</dbReference>
<dbReference type="FunFam" id="3.40.50.300:FF:000216">
    <property type="entry name" value="Type VII secretion ATPase EccA"/>
    <property type="match status" value="1"/>
</dbReference>
<dbReference type="Pfam" id="PF00004">
    <property type="entry name" value="AAA"/>
    <property type="match status" value="1"/>
</dbReference>
<feature type="domain" description="ATPase AAA-type core" evidence="4">
    <location>
        <begin position="157"/>
        <end position="265"/>
    </location>
</feature>
<organism evidence="5">
    <name type="scientific">viral metagenome</name>
    <dbReference type="NCBI Taxonomy" id="1070528"/>
    <lineage>
        <taxon>unclassified sequences</taxon>
        <taxon>metagenomes</taxon>
        <taxon>organismal metagenomes</taxon>
    </lineage>
</organism>
<name>A0A6C0LM95_9ZZZZ</name>
<keyword evidence="3" id="KW-0067">ATP-binding</keyword>
<keyword evidence="2" id="KW-0547">Nucleotide-binding</keyword>
<proteinExistence type="inferred from homology"/>
<evidence type="ECO:0000256" key="1">
    <source>
        <dbReference type="ARBA" id="ARBA00010378"/>
    </source>
</evidence>
<accession>A0A6C0LM95</accession>
<dbReference type="PANTHER" id="PTHR43392">
    <property type="entry name" value="AAA-TYPE ATPASE FAMILY PROTEIN / ANKYRIN REPEAT FAMILY PROTEIN"/>
    <property type="match status" value="1"/>
</dbReference>
<evidence type="ECO:0000256" key="2">
    <source>
        <dbReference type="ARBA" id="ARBA00022741"/>
    </source>
</evidence>
<dbReference type="PRINTS" id="PR00819">
    <property type="entry name" value="CBXCFQXSUPER"/>
</dbReference>
<dbReference type="EMBL" id="MN740522">
    <property type="protein sequence ID" value="QHU31028.1"/>
    <property type="molecule type" value="Genomic_DNA"/>
</dbReference>
<evidence type="ECO:0000256" key="3">
    <source>
        <dbReference type="ARBA" id="ARBA00022840"/>
    </source>
</evidence>
<dbReference type="GO" id="GO:0005524">
    <property type="term" value="F:ATP binding"/>
    <property type="evidence" value="ECO:0007669"/>
    <property type="project" value="UniProtKB-KW"/>
</dbReference>
<dbReference type="PANTHER" id="PTHR43392:SF2">
    <property type="entry name" value="AAA-TYPE ATPASE FAMILY PROTEIN _ ANKYRIN REPEAT FAMILY PROTEIN"/>
    <property type="match status" value="1"/>
</dbReference>
<sequence length="395" mass="45919">MNKYSRLLQKLDNTSLNNNNLLENQDNIHITIYKNDEKYDHLFHSTYFTTRREKDRPLSKKDAIYDDKPIVREYILINDRVETLPDLLTIIDKYKYNALNDYNINLQNLHNIKPYLIQLNDIVGNNELKERILEQLLYFLQDFHKTKDCQGDYMHTVIYGPPGTGKTEIAKILGNIYCKLGILEKGTFTKATRSDLIAGYLGQTAIKTKDVIINSLGGVLFIDEAYALGNGEKQDSFSKECIDTLCESLSDHKDNLMVIVAGYESELNECFFNVNKGLNSRFNWRFKTEECSAENLHKIYLKKSKDIGWDNDSIENDNLLKWFKKNRDEFTCFGRDIETLLTKIKISHSKRVFGKDKSLHKKISVDDLNNGFDIFLKGKTPKNHFRVDLLNSLYC</sequence>
<dbReference type="InterPro" id="IPR000641">
    <property type="entry name" value="CbxX/CfxQ"/>
</dbReference>
<dbReference type="InterPro" id="IPR027417">
    <property type="entry name" value="P-loop_NTPase"/>
</dbReference>
<dbReference type="SUPFAM" id="SSF52540">
    <property type="entry name" value="P-loop containing nucleoside triphosphate hydrolases"/>
    <property type="match status" value="1"/>
</dbReference>
<comment type="similarity">
    <text evidence="1">Belongs to the CbxX/CfxQ family.</text>
</comment>
<dbReference type="Gene3D" id="3.40.50.300">
    <property type="entry name" value="P-loop containing nucleotide triphosphate hydrolases"/>
    <property type="match status" value="1"/>
</dbReference>